<accession>A0AAU9JVL7</accession>
<name>A0AAU9JVL7_9CILI</name>
<evidence type="ECO:0008006" key="4">
    <source>
        <dbReference type="Google" id="ProtNLM"/>
    </source>
</evidence>
<protein>
    <recommendedName>
        <fullName evidence="4">EamA domain-containing protein</fullName>
    </recommendedName>
</protein>
<feature type="transmembrane region" description="Helical" evidence="1">
    <location>
        <begin position="95"/>
        <end position="118"/>
    </location>
</feature>
<dbReference type="SUPFAM" id="SSF103481">
    <property type="entry name" value="Multidrug resistance efflux transporter EmrE"/>
    <property type="match status" value="1"/>
</dbReference>
<feature type="transmembrane region" description="Helical" evidence="1">
    <location>
        <begin position="273"/>
        <end position="294"/>
    </location>
</feature>
<evidence type="ECO:0000313" key="2">
    <source>
        <dbReference type="EMBL" id="CAG9331293.1"/>
    </source>
</evidence>
<dbReference type="Proteomes" id="UP001162131">
    <property type="component" value="Unassembled WGS sequence"/>
</dbReference>
<feature type="transmembrane region" description="Helical" evidence="1">
    <location>
        <begin position="124"/>
        <end position="145"/>
    </location>
</feature>
<feature type="transmembrane region" description="Helical" evidence="1">
    <location>
        <begin position="240"/>
        <end position="261"/>
    </location>
</feature>
<keyword evidence="3" id="KW-1185">Reference proteome</keyword>
<feature type="transmembrane region" description="Helical" evidence="1">
    <location>
        <begin position="208"/>
        <end position="234"/>
    </location>
</feature>
<dbReference type="AlphaFoldDB" id="A0AAU9JVL7"/>
<feature type="transmembrane region" description="Helical" evidence="1">
    <location>
        <begin position="48"/>
        <end position="67"/>
    </location>
</feature>
<dbReference type="EMBL" id="CAJZBQ010000053">
    <property type="protein sequence ID" value="CAG9331293.1"/>
    <property type="molecule type" value="Genomic_DNA"/>
</dbReference>
<evidence type="ECO:0000313" key="3">
    <source>
        <dbReference type="Proteomes" id="UP001162131"/>
    </source>
</evidence>
<feature type="transmembrane region" description="Helical" evidence="1">
    <location>
        <begin position="300"/>
        <end position="320"/>
    </location>
</feature>
<reference evidence="2" key="1">
    <citation type="submission" date="2021-09" db="EMBL/GenBank/DDBJ databases">
        <authorList>
            <consortium name="AG Swart"/>
            <person name="Singh M."/>
            <person name="Singh A."/>
            <person name="Seah K."/>
            <person name="Emmerich C."/>
        </authorList>
    </citation>
    <scope>NUCLEOTIDE SEQUENCE</scope>
    <source>
        <strain evidence="2">ATCC30299</strain>
    </source>
</reference>
<proteinExistence type="predicted"/>
<gene>
    <name evidence="2" type="ORF">BSTOLATCC_MIC53368</name>
</gene>
<dbReference type="InterPro" id="IPR037185">
    <property type="entry name" value="EmrE-like"/>
</dbReference>
<evidence type="ECO:0000256" key="1">
    <source>
        <dbReference type="SAM" id="Phobius"/>
    </source>
</evidence>
<keyword evidence="1" id="KW-1133">Transmembrane helix</keyword>
<feature type="transmembrane region" description="Helical" evidence="1">
    <location>
        <begin position="152"/>
        <end position="171"/>
    </location>
</feature>
<keyword evidence="1" id="KW-0812">Transmembrane</keyword>
<feature type="transmembrane region" description="Helical" evidence="1">
    <location>
        <begin position="177"/>
        <end position="196"/>
    </location>
</feature>
<comment type="caution">
    <text evidence="2">The sequence shown here is derived from an EMBL/GenBank/DDBJ whole genome shotgun (WGS) entry which is preliminary data.</text>
</comment>
<feature type="transmembrane region" description="Helical" evidence="1">
    <location>
        <begin position="20"/>
        <end position="42"/>
    </location>
</feature>
<sequence>MEASEVDYKPLEKNPKHIHWLLSAIISMICLGVGPFLCGLSSYNPLSVISMISVGQIILAVAFYLIFQHTISITQKKLQEITEEASSSKSFAPGVYLAICSGIIQGIGQWALIWGFYYDENGRGILSSIISAQGVLSSILGYIYFKERLLHCEWFGMLISLGGMIVISLSSSRDSTFIGVILSIIGLIAFSVRNVFTRKSQMKGLSIYSVIFVNLIAFGVSGLLVIAVALPFGYDPFSEGWKVLVSLTGGILIGMGAYFICQACMTGPIGPSVTIANMCGIVQIFLDFVFLDIVPDETKLIGACITIGGAVLLAVGDSVIEKFKNKKKSYED</sequence>
<keyword evidence="1" id="KW-0472">Membrane</keyword>
<organism evidence="2 3">
    <name type="scientific">Blepharisma stoltei</name>
    <dbReference type="NCBI Taxonomy" id="1481888"/>
    <lineage>
        <taxon>Eukaryota</taxon>
        <taxon>Sar</taxon>
        <taxon>Alveolata</taxon>
        <taxon>Ciliophora</taxon>
        <taxon>Postciliodesmatophora</taxon>
        <taxon>Heterotrichea</taxon>
        <taxon>Heterotrichida</taxon>
        <taxon>Blepharismidae</taxon>
        <taxon>Blepharisma</taxon>
    </lineage>
</organism>